<evidence type="ECO:0008006" key="4">
    <source>
        <dbReference type="Google" id="ProtNLM"/>
    </source>
</evidence>
<evidence type="ECO:0000313" key="2">
    <source>
        <dbReference type="EMBL" id="MVO83901.1"/>
    </source>
</evidence>
<evidence type="ECO:0000313" key="3">
    <source>
        <dbReference type="Proteomes" id="UP000483802"/>
    </source>
</evidence>
<gene>
    <name evidence="2" type="ORF">GPA10_03745</name>
</gene>
<evidence type="ECO:0000256" key="1">
    <source>
        <dbReference type="SAM" id="MobiDB-lite"/>
    </source>
</evidence>
<dbReference type="EMBL" id="WPNZ01000001">
    <property type="protein sequence ID" value="MVO83901.1"/>
    <property type="molecule type" value="Genomic_DNA"/>
</dbReference>
<dbReference type="AlphaFoldDB" id="A0A6L6WVD5"/>
<proteinExistence type="predicted"/>
<dbReference type="Proteomes" id="UP000483802">
    <property type="component" value="Unassembled WGS sequence"/>
</dbReference>
<protein>
    <recommendedName>
        <fullName evidence="4">CU044_5270 family protein</fullName>
    </recommendedName>
</protein>
<reference evidence="2 3" key="1">
    <citation type="submission" date="2019-11" db="EMBL/GenBank/DDBJ databases">
        <title>Streptomyces typhae sp. nov., a novel endophytic actinomycete isolated from the root of cattail pollen (Typha angustifolia L.).</title>
        <authorList>
            <person name="Peng C."/>
        </authorList>
    </citation>
    <scope>NUCLEOTIDE SEQUENCE [LARGE SCALE GENOMIC DNA]</scope>
    <source>
        <strain evidence="3">p1417</strain>
    </source>
</reference>
<comment type="caution">
    <text evidence="2">The sequence shown here is derived from an EMBL/GenBank/DDBJ whole genome shotgun (WGS) entry which is preliminary data.</text>
</comment>
<organism evidence="2 3">
    <name type="scientific">Streptomyces typhae</name>
    <dbReference type="NCBI Taxonomy" id="2681492"/>
    <lineage>
        <taxon>Bacteria</taxon>
        <taxon>Bacillati</taxon>
        <taxon>Actinomycetota</taxon>
        <taxon>Actinomycetes</taxon>
        <taxon>Kitasatosporales</taxon>
        <taxon>Streptomycetaceae</taxon>
        <taxon>Streptomyces</taxon>
    </lineage>
</organism>
<name>A0A6L6WVD5_9ACTN</name>
<feature type="region of interest" description="Disordered" evidence="1">
    <location>
        <begin position="31"/>
        <end position="52"/>
    </location>
</feature>
<keyword evidence="3" id="KW-1185">Reference proteome</keyword>
<dbReference type="RefSeq" id="WP_157164086.1">
    <property type="nucleotide sequence ID" value="NZ_WPNZ01000001.1"/>
</dbReference>
<accession>A0A6L6WVD5</accession>
<sequence length="321" mass="35079">MKSETDFPSPSERDLPPGRHLLLKEHLMTEIRQTRQTPEARPTAAGAPTVPRRRPWLRPALVAGAAAAAVAAGLLVASPFGGEEAQAGPPSKETVAMLKEISTAAGKRQVPKGIRDDQFVYIKTMESYVSSTSDETSRIDPLHLREDWQSVDGRHTEVINDPFEGFDNERVPPDLPLVEGDARYRSLQKLPTDAVNMRDWLYRVASGDNSEDQNAFGLVGHLCHSLMPPKQGAALFLAASRIPGVEVIDDVADAAGRHGVAIARVDDGERQELIFDKETKEFLGERQVAVEDLPTGFKKGTVTGHTAVLERKVVDKAAERP</sequence>
<dbReference type="NCBIfam" id="NF038083">
    <property type="entry name" value="CU044_5270_fam"/>
    <property type="match status" value="1"/>
</dbReference>
<dbReference type="InterPro" id="IPR047789">
    <property type="entry name" value="CU044_5270-like"/>
</dbReference>